<organism evidence="2 3">
    <name type="scientific">Panicum virgatum</name>
    <name type="common">Blackwell switchgrass</name>
    <dbReference type="NCBI Taxonomy" id="38727"/>
    <lineage>
        <taxon>Eukaryota</taxon>
        <taxon>Viridiplantae</taxon>
        <taxon>Streptophyta</taxon>
        <taxon>Embryophyta</taxon>
        <taxon>Tracheophyta</taxon>
        <taxon>Spermatophyta</taxon>
        <taxon>Magnoliopsida</taxon>
        <taxon>Liliopsida</taxon>
        <taxon>Poales</taxon>
        <taxon>Poaceae</taxon>
        <taxon>PACMAD clade</taxon>
        <taxon>Panicoideae</taxon>
        <taxon>Panicodae</taxon>
        <taxon>Paniceae</taxon>
        <taxon>Panicinae</taxon>
        <taxon>Panicum</taxon>
        <taxon>Panicum sect. Hiantes</taxon>
    </lineage>
</organism>
<evidence type="ECO:0000313" key="2">
    <source>
        <dbReference type="EMBL" id="KAG2653718.1"/>
    </source>
</evidence>
<keyword evidence="3" id="KW-1185">Reference proteome</keyword>
<evidence type="ECO:0000256" key="1">
    <source>
        <dbReference type="SAM" id="MobiDB-lite"/>
    </source>
</evidence>
<sequence>MWPAFVACDARKLASTSLSPRSASERKPSVGSSIPFHRKPVDRAPRRTAVFDTASRDKIGKGAMIRWPFGEAGPELDPCPMIPDEPSAVSSLLRQATRQGLRLRRPTRVSMNRDRTLFAAPRAGVSNHGLL</sequence>
<name>A0A8T0X519_PANVG</name>
<feature type="region of interest" description="Disordered" evidence="1">
    <location>
        <begin position="16"/>
        <end position="46"/>
    </location>
</feature>
<dbReference type="AlphaFoldDB" id="A0A8T0X519"/>
<dbReference type="EMBL" id="CM029038">
    <property type="protein sequence ID" value="KAG2653718.1"/>
    <property type="molecule type" value="Genomic_DNA"/>
</dbReference>
<reference evidence="2" key="1">
    <citation type="submission" date="2020-05" db="EMBL/GenBank/DDBJ databases">
        <title>WGS assembly of Panicum virgatum.</title>
        <authorList>
            <person name="Lovell J.T."/>
            <person name="Jenkins J."/>
            <person name="Shu S."/>
            <person name="Juenger T.E."/>
            <person name="Schmutz J."/>
        </authorList>
    </citation>
    <scope>NUCLEOTIDE SEQUENCE</scope>
    <source>
        <strain evidence="2">AP13</strain>
    </source>
</reference>
<protein>
    <submittedName>
        <fullName evidence="2">Uncharacterized protein</fullName>
    </submittedName>
</protein>
<dbReference type="Proteomes" id="UP000823388">
    <property type="component" value="Chromosome 1N"/>
</dbReference>
<comment type="caution">
    <text evidence="2">The sequence shown here is derived from an EMBL/GenBank/DDBJ whole genome shotgun (WGS) entry which is preliminary data.</text>
</comment>
<gene>
    <name evidence="2" type="ORF">PVAP13_1NG404019</name>
</gene>
<evidence type="ECO:0000313" key="3">
    <source>
        <dbReference type="Proteomes" id="UP000823388"/>
    </source>
</evidence>
<feature type="region of interest" description="Disordered" evidence="1">
    <location>
        <begin position="76"/>
        <end position="99"/>
    </location>
</feature>
<feature type="compositionally biased region" description="Polar residues" evidence="1">
    <location>
        <begin position="88"/>
        <end position="98"/>
    </location>
</feature>
<accession>A0A8T0X519</accession>
<proteinExistence type="predicted"/>